<evidence type="ECO:0000256" key="7">
    <source>
        <dbReference type="PROSITE-ProRule" id="PRU01026"/>
    </source>
</evidence>
<dbReference type="EMBL" id="WIQZ01000141">
    <property type="protein sequence ID" value="KAF3121024.1"/>
    <property type="molecule type" value="Genomic_DNA"/>
</dbReference>
<evidence type="ECO:0000256" key="3">
    <source>
        <dbReference type="ARBA" id="ARBA00022679"/>
    </source>
</evidence>
<feature type="coiled-coil region" evidence="9">
    <location>
        <begin position="72"/>
        <end position="99"/>
    </location>
</feature>
<dbReference type="AlphaFoldDB" id="A0A7C8JM40"/>
<dbReference type="InterPro" id="IPR023165">
    <property type="entry name" value="rRNA_Ade_diMease-like_C"/>
</dbReference>
<evidence type="ECO:0000256" key="8">
    <source>
        <dbReference type="RuleBase" id="RU362106"/>
    </source>
</evidence>
<keyword evidence="5 7" id="KW-0694">RNA-binding</keyword>
<evidence type="ECO:0000256" key="9">
    <source>
        <dbReference type="SAM" id="Coils"/>
    </source>
</evidence>
<dbReference type="Proteomes" id="UP000480548">
    <property type="component" value="Unassembled WGS sequence"/>
</dbReference>
<feature type="compositionally biased region" description="Basic and acidic residues" evidence="10">
    <location>
        <begin position="428"/>
        <end position="453"/>
    </location>
</feature>
<dbReference type="GO" id="GO:0003723">
    <property type="term" value="F:RNA binding"/>
    <property type="evidence" value="ECO:0007669"/>
    <property type="project" value="UniProtKB-UniRule"/>
</dbReference>
<feature type="binding site" evidence="7">
    <location>
        <position position="561"/>
    </location>
    <ligand>
        <name>S-adenosyl-L-methionine</name>
        <dbReference type="ChEBI" id="CHEBI:59789"/>
    </ligand>
</feature>
<dbReference type="GO" id="GO:0005759">
    <property type="term" value="C:mitochondrial matrix"/>
    <property type="evidence" value="ECO:0007669"/>
    <property type="project" value="TreeGrafter"/>
</dbReference>
<name>A0A7C8JM40_ORBOL</name>
<reference evidence="11 12" key="1">
    <citation type="submission" date="2019-06" db="EMBL/GenBank/DDBJ databases">
        <authorList>
            <person name="Palmer J.M."/>
        </authorList>
    </citation>
    <scope>NUCLEOTIDE SEQUENCE [LARGE SCALE GENOMIC DNA]</scope>
    <source>
        <strain evidence="11 12">TWF703</strain>
    </source>
</reference>
<feature type="compositionally biased region" description="Basic residues" evidence="10">
    <location>
        <begin position="125"/>
        <end position="138"/>
    </location>
</feature>
<keyword evidence="3 7" id="KW-0808">Transferase</keyword>
<feature type="region of interest" description="Disordered" evidence="10">
    <location>
        <begin position="125"/>
        <end position="199"/>
    </location>
</feature>
<sequence>MKAAAHLRKVVANRGLLRRHTFQAAVAPIAPCQWRSRNYSTTSDNPDAIDALTILGSNETPKRRGRPRRTPEENALAAIERAKKKAELAAKRATALKKATFPIPKDFREEYEKLYEKPTVFMKPMRRPVGRPRTKTTRTARTTKPSVVKEDSSIAAKRQGVGRLNNRGQRVGSKSRSKEIESEEPKARKLAGRPKMFGPKYPTVAQKNRMAYYAGVPVSELVFGIPKHEMEGDPSPNIPADPNSPQLRRRRRTRAEMEEIYGIDPGRPKKYGPELPSKIILDQGVEKMVYLRPGRNKPFFSEEEREDKELRQAREELVKEARRQRRKEIAEYGISEDGKKKRRKTPLDEEIVVKLVNKQLNRPTGPKAYKISDLTRTARDFLQTRKKEQEEDEEGQEREWEYLLDDEGLPIVPKKTPGGDTRHKRGALPKERVRKSRWDGTTKSKDSGEEKWRAVTPQKIQSSAPTIAGLVQSGIPQPKPPTDKSLVIGEKKCADIFNNFDFSEYQGCEVIDFNPGYGIFSRELNKAINPSKHILLEHEPDFVPFLEHTCTDSSFEIIQKDFYDWNTFDDLIKDGKLNPTKLPFEEGVNKTLLVTGMLHKEIKGDRFMAQILDAMAQKTWVFRYGRIKFLLWVDEDMVARYLPRSFGRRNRAAIMVEAFTNLREIASPPPFFTWADHRFFFRMDIWKQAGHVPNKQDATTGVKYADQLTYISMPRDPPPVVFEPVDYWPPLRWAQTTLLDFTPKLTLPYLRGDVPDSEPWKFFNLFLTSSFLSRNNSMRNVLSKIGEGAEQMFETEESLKKFPDLADKPAVHVSVEELVALAQAYEFWPWRNDDPFLGTDMRLSRPGMLEELEDAQMVQ</sequence>
<gene>
    <name evidence="11" type="primary">MTF1</name>
    <name evidence="11" type="ORF">TWF703_002243</name>
</gene>
<dbReference type="Pfam" id="PF00398">
    <property type="entry name" value="RrnaAD"/>
    <property type="match status" value="1"/>
</dbReference>
<dbReference type="InterPro" id="IPR029063">
    <property type="entry name" value="SAM-dependent_MTases_sf"/>
</dbReference>
<evidence type="ECO:0000256" key="5">
    <source>
        <dbReference type="ARBA" id="ARBA00022884"/>
    </source>
</evidence>
<accession>A0A7C8JM40</accession>
<dbReference type="PANTHER" id="PTHR11727">
    <property type="entry name" value="DIMETHYLADENOSINE TRANSFERASE"/>
    <property type="match status" value="1"/>
</dbReference>
<evidence type="ECO:0000313" key="11">
    <source>
        <dbReference type="EMBL" id="KAF3121024.1"/>
    </source>
</evidence>
<evidence type="ECO:0000313" key="12">
    <source>
        <dbReference type="Proteomes" id="UP000480548"/>
    </source>
</evidence>
<comment type="function">
    <text evidence="6">Mitochondrial transcription factor that confers selective promoter recognition on the core subunit of the yeast mitochondrial RNA polymerase. Interacts with DNA in a non-specific manner.</text>
</comment>
<evidence type="ECO:0000256" key="6">
    <source>
        <dbReference type="ARBA" id="ARBA00024915"/>
    </source>
</evidence>
<feature type="compositionally biased region" description="Basic and acidic residues" evidence="10">
    <location>
        <begin position="176"/>
        <end position="187"/>
    </location>
</feature>
<keyword evidence="9" id="KW-0175">Coiled coil</keyword>
<keyword evidence="4 7" id="KW-0949">S-adenosyl-L-methionine</keyword>
<organism evidence="11 12">
    <name type="scientific">Orbilia oligospora</name>
    <name type="common">Nematode-trapping fungus</name>
    <name type="synonym">Arthrobotrys oligospora</name>
    <dbReference type="NCBI Taxonomy" id="2813651"/>
    <lineage>
        <taxon>Eukaryota</taxon>
        <taxon>Fungi</taxon>
        <taxon>Dikarya</taxon>
        <taxon>Ascomycota</taxon>
        <taxon>Pezizomycotina</taxon>
        <taxon>Orbiliomycetes</taxon>
        <taxon>Orbiliales</taxon>
        <taxon>Orbiliaceae</taxon>
        <taxon>Orbilia</taxon>
    </lineage>
</organism>
<evidence type="ECO:0000256" key="1">
    <source>
        <dbReference type="ARBA" id="ARBA00004173"/>
    </source>
</evidence>
<dbReference type="GO" id="GO:0034246">
    <property type="term" value="F:mitochondrial transcription factor activity"/>
    <property type="evidence" value="ECO:0007669"/>
    <property type="project" value="TreeGrafter"/>
</dbReference>
<keyword evidence="8" id="KW-0698">rRNA processing</keyword>
<dbReference type="Gene3D" id="1.10.8.100">
    <property type="entry name" value="Ribosomal RNA adenine dimethylase-like, domain 2"/>
    <property type="match status" value="1"/>
</dbReference>
<proteinExistence type="inferred from homology"/>
<comment type="caution">
    <text evidence="7">Lacks conserved residue(s) required for the propagation of feature annotation.</text>
</comment>
<feature type="region of interest" description="Disordered" evidence="10">
    <location>
        <begin position="409"/>
        <end position="459"/>
    </location>
</feature>
<dbReference type="PROSITE" id="PS51689">
    <property type="entry name" value="SAM_RNA_A_N6_MT"/>
    <property type="match status" value="1"/>
</dbReference>
<dbReference type="PANTHER" id="PTHR11727:SF17">
    <property type="entry name" value="DIMETHYLADENOSINE TRANSFERASE 1, MITOCHONDRIAL"/>
    <property type="match status" value="1"/>
</dbReference>
<comment type="similarity">
    <text evidence="7 8">Belongs to the class I-like SAM-binding methyltransferase superfamily. rRNA adenine N(6)-methyltransferase family.</text>
</comment>
<dbReference type="GO" id="GO:0034245">
    <property type="term" value="C:mitochondrial DNA-directed RNA polymerase complex"/>
    <property type="evidence" value="ECO:0007669"/>
    <property type="project" value="TreeGrafter"/>
</dbReference>
<evidence type="ECO:0000256" key="2">
    <source>
        <dbReference type="ARBA" id="ARBA00022603"/>
    </source>
</evidence>
<dbReference type="EC" id="2.1.1.-" evidence="8"/>
<feature type="binding site" evidence="7">
    <location>
        <position position="537"/>
    </location>
    <ligand>
        <name>S-adenosyl-L-methionine</name>
        <dbReference type="ChEBI" id="CHEBI:59789"/>
    </ligand>
</feature>
<feature type="binding site" evidence="7">
    <location>
        <position position="487"/>
    </location>
    <ligand>
        <name>S-adenosyl-L-methionine</name>
        <dbReference type="ChEBI" id="CHEBI:59789"/>
    </ligand>
</feature>
<evidence type="ECO:0000256" key="10">
    <source>
        <dbReference type="SAM" id="MobiDB-lite"/>
    </source>
</evidence>
<feature type="coiled-coil region" evidence="9">
    <location>
        <begin position="300"/>
        <end position="327"/>
    </location>
</feature>
<comment type="caution">
    <text evidence="11">The sequence shown here is derived from an EMBL/GenBank/DDBJ whole genome shotgun (WGS) entry which is preliminary data.</text>
</comment>
<evidence type="ECO:0000256" key="4">
    <source>
        <dbReference type="ARBA" id="ARBA00022691"/>
    </source>
</evidence>
<dbReference type="SUPFAM" id="SSF53335">
    <property type="entry name" value="S-adenosyl-L-methionine-dependent methyltransferases"/>
    <property type="match status" value="1"/>
</dbReference>
<dbReference type="GO" id="GO:0000179">
    <property type="term" value="F:rRNA (adenine-N6,N6-)-dimethyltransferase activity"/>
    <property type="evidence" value="ECO:0007669"/>
    <property type="project" value="UniProtKB-UniRule"/>
</dbReference>
<comment type="subcellular location">
    <subcellularLocation>
        <location evidence="1">Mitochondrion</location>
    </subcellularLocation>
</comment>
<dbReference type="GO" id="GO:0006391">
    <property type="term" value="P:transcription initiation at mitochondrial promoter"/>
    <property type="evidence" value="ECO:0007669"/>
    <property type="project" value="TreeGrafter"/>
</dbReference>
<keyword evidence="2 7" id="KW-0489">Methyltransferase</keyword>
<dbReference type="InterPro" id="IPR001737">
    <property type="entry name" value="KsgA/Erm"/>
</dbReference>
<dbReference type="Gene3D" id="3.40.50.150">
    <property type="entry name" value="Vaccinia Virus protein VP39"/>
    <property type="match status" value="1"/>
</dbReference>
<protein>
    <recommendedName>
        <fullName evidence="8">rRNA adenine N(6)-methyltransferase</fullName>
        <ecNumber evidence="8">2.1.1.-</ecNumber>
    </recommendedName>
</protein>